<organism evidence="1 2">
    <name type="scientific">Arcicella rosea</name>
    <dbReference type="NCBI Taxonomy" id="502909"/>
    <lineage>
        <taxon>Bacteria</taxon>
        <taxon>Pseudomonadati</taxon>
        <taxon>Bacteroidota</taxon>
        <taxon>Cytophagia</taxon>
        <taxon>Cytophagales</taxon>
        <taxon>Flectobacillaceae</taxon>
        <taxon>Arcicella</taxon>
    </lineage>
</organism>
<sequence>MNLSYDIQQHLENIKSSVSLGRWEGNIMPDYCAFAHSKKRNISAGLCKDGIELSMSEKDFCYARVLTSDIETIAHLIDLWLGKGLFIEELKSRFQEVELFEGFPEDKKGKRLLKKWNEVKNAFFKDQYSSSTFHYDICIKILEDAKKDTTLSKMYPYISLGKLCFSDRANGFSNYLCIAPTHWKSINEKYFVFITSDNKNIQINIDDLNEGLEILKQNIYRLNGRPKT</sequence>
<name>A0A841ELY7_9BACT</name>
<keyword evidence="2" id="KW-1185">Reference proteome</keyword>
<gene>
    <name evidence="1" type="ORF">HNP25_001826</name>
</gene>
<dbReference type="EMBL" id="JACHKT010000010">
    <property type="protein sequence ID" value="MBB6003174.1"/>
    <property type="molecule type" value="Genomic_DNA"/>
</dbReference>
<evidence type="ECO:0000313" key="2">
    <source>
        <dbReference type="Proteomes" id="UP000524404"/>
    </source>
</evidence>
<proteinExistence type="predicted"/>
<dbReference type="AlphaFoldDB" id="A0A841ELY7"/>
<comment type="caution">
    <text evidence="1">The sequence shown here is derived from an EMBL/GenBank/DDBJ whole genome shotgun (WGS) entry which is preliminary data.</text>
</comment>
<accession>A0A841ELY7</accession>
<dbReference type="Proteomes" id="UP000524404">
    <property type="component" value="Unassembled WGS sequence"/>
</dbReference>
<reference evidence="1 2" key="1">
    <citation type="submission" date="2020-08" db="EMBL/GenBank/DDBJ databases">
        <title>Functional genomics of gut bacteria from endangered species of beetles.</title>
        <authorList>
            <person name="Carlos-Shanley C."/>
        </authorList>
    </citation>
    <scope>NUCLEOTIDE SEQUENCE [LARGE SCALE GENOMIC DNA]</scope>
    <source>
        <strain evidence="1 2">S00070</strain>
    </source>
</reference>
<evidence type="ECO:0000313" key="1">
    <source>
        <dbReference type="EMBL" id="MBB6003174.1"/>
    </source>
</evidence>
<protein>
    <submittedName>
        <fullName evidence="1">Uncharacterized protein</fullName>
    </submittedName>
</protein>
<dbReference type="RefSeq" id="WP_184133467.1">
    <property type="nucleotide sequence ID" value="NZ_JACHKT010000010.1"/>
</dbReference>